<dbReference type="PANTHER" id="PTHR35089">
    <property type="entry name" value="CHAPERONE PROTEIN SKP"/>
    <property type="match status" value="1"/>
</dbReference>
<protein>
    <submittedName>
        <fullName evidence="3">Outer membrane chaperone Skp (OmpH)</fullName>
    </submittedName>
</protein>
<dbReference type="GO" id="GO:0051082">
    <property type="term" value="F:unfolded protein binding"/>
    <property type="evidence" value="ECO:0007669"/>
    <property type="project" value="InterPro"/>
</dbReference>
<dbReference type="HOGENOM" id="CLU_128691_1_0_0"/>
<dbReference type="RefSeq" id="WP_012583183.1">
    <property type="nucleotide sequence ID" value="NC_011661.1"/>
</dbReference>
<accession>B8E016</accession>
<sequence>MRIKWFLISILALIFTFNVISSTQTLNVGVLDYSKVFLEYKETKTVQNEIKKRQELIQKMVEDYKKKGMNDKQINELRAKEEKKLGDFVEEARIRIRERIYKEVEKVAKAKNLSVVLEKRIKIWGGIDITTEVLNNLNK</sequence>
<reference evidence="4" key="1">
    <citation type="journal article" date="2016" name="Front. Microbiol.">
        <title>The complete genome sequence of hyperthermophile Dictyoglomus turgidum DSM 6724 reveals a specialized carbohydrate fermentor.</title>
        <authorList>
            <person name="Brumm P.J."/>
            <person name="Gowda K."/>
            <person name="Robb F.T."/>
            <person name="Mead D.A."/>
        </authorList>
    </citation>
    <scope>NUCLEOTIDE SEQUENCE [LARGE SCALE GENOMIC DNA]</scope>
    <source>
        <strain evidence="4">DSM 6724 / Z-1310</strain>
    </source>
</reference>
<dbReference type="Proteomes" id="UP000007719">
    <property type="component" value="Chromosome"/>
</dbReference>
<dbReference type="OrthoDB" id="9814355at2"/>
<dbReference type="InParanoid" id="B8E016"/>
<dbReference type="Gene3D" id="3.30.910.20">
    <property type="entry name" value="Skp domain"/>
    <property type="match status" value="1"/>
</dbReference>
<dbReference type="SMART" id="SM00935">
    <property type="entry name" value="OmpH"/>
    <property type="match status" value="1"/>
</dbReference>
<dbReference type="STRING" id="515635.Dtur_0818"/>
<evidence type="ECO:0000313" key="4">
    <source>
        <dbReference type="Proteomes" id="UP000007719"/>
    </source>
</evidence>
<name>B8E016_DICTD</name>
<evidence type="ECO:0000313" key="3">
    <source>
        <dbReference type="EMBL" id="ACK42099.1"/>
    </source>
</evidence>
<evidence type="ECO:0000256" key="1">
    <source>
        <dbReference type="ARBA" id="ARBA00009091"/>
    </source>
</evidence>
<dbReference type="eggNOG" id="COG2825">
    <property type="taxonomic scope" value="Bacteria"/>
</dbReference>
<proteinExistence type="inferred from homology"/>
<dbReference type="SUPFAM" id="SSF111384">
    <property type="entry name" value="OmpH-like"/>
    <property type="match status" value="1"/>
</dbReference>
<dbReference type="Pfam" id="PF03938">
    <property type="entry name" value="OmpH"/>
    <property type="match status" value="1"/>
</dbReference>
<keyword evidence="4" id="KW-1185">Reference proteome</keyword>
<organism evidence="3 4">
    <name type="scientific">Dictyoglomus turgidum (strain DSM 6724 / Z-1310)</name>
    <dbReference type="NCBI Taxonomy" id="515635"/>
    <lineage>
        <taxon>Bacteria</taxon>
        <taxon>Pseudomonadati</taxon>
        <taxon>Dictyoglomota</taxon>
        <taxon>Dictyoglomia</taxon>
        <taxon>Dictyoglomales</taxon>
        <taxon>Dictyoglomaceae</taxon>
        <taxon>Dictyoglomus</taxon>
    </lineage>
</organism>
<gene>
    <name evidence="3" type="ordered locus">Dtur_0818</name>
</gene>
<dbReference type="InterPro" id="IPR024930">
    <property type="entry name" value="Skp_dom_sf"/>
</dbReference>
<dbReference type="EMBL" id="CP001251">
    <property type="protein sequence ID" value="ACK42099.1"/>
    <property type="molecule type" value="Genomic_DNA"/>
</dbReference>
<keyword evidence="2" id="KW-0732">Signal</keyword>
<dbReference type="KEGG" id="dtu:Dtur_0818"/>
<dbReference type="AlphaFoldDB" id="B8E016"/>
<evidence type="ECO:0000256" key="2">
    <source>
        <dbReference type="ARBA" id="ARBA00022729"/>
    </source>
</evidence>
<dbReference type="EnsemblBacteria" id="ACK42099">
    <property type="protein sequence ID" value="ACK42099"/>
    <property type="gene ID" value="Dtur_0818"/>
</dbReference>
<comment type="similarity">
    <text evidence="1">Belongs to the Skp family.</text>
</comment>
<dbReference type="InterPro" id="IPR005632">
    <property type="entry name" value="Chaperone_Skp"/>
</dbReference>
<dbReference type="PANTHER" id="PTHR35089:SF1">
    <property type="entry name" value="CHAPERONE PROTEIN SKP"/>
    <property type="match status" value="1"/>
</dbReference>